<sequence>MSHGFARTGLASTRVPTSHSGGWVRPADWVTLPTVLDGDQKIVMLVAVFNTTNFLAFSATGNYTVDWGDGAAPTNYSSGTTAQKSFAWSDYSPSTLTSQGFRQAVVTITPQSGQNLTALNLNVRHTTPTVAHTTGVLEVVMSAPYIAAMSFYATNVAYRMLRRFEWVGSCPITDFSGMFTNCSSLSSVELDTSSGTNFSSMFGNCSSLSSVELDTSSGTNFAYMFMYCSSLSSVELDTSSGTNFASMLYGCSSLSSVELDTSSGTNFGNMFYNCSSLSSVILTGCKYTVSVASGVLSGTALDALYTSLGTAAGSQTITVSGNHGTSSDTPSIATAKGWTVSGS</sequence>
<proteinExistence type="predicted"/>
<organism evidence="1">
    <name type="scientific">uncultured bacterium A1Q1_fos_2101</name>
    <dbReference type="NCBI Taxonomy" id="1256561"/>
    <lineage>
        <taxon>Bacteria</taxon>
        <taxon>environmental samples</taxon>
    </lineage>
</organism>
<evidence type="ECO:0008006" key="2">
    <source>
        <dbReference type="Google" id="ProtNLM"/>
    </source>
</evidence>
<reference evidence="1" key="1">
    <citation type="submission" date="2012-09" db="EMBL/GenBank/DDBJ databases">
        <title>Metagenomic Characterization of a Microbial Community in Wastewater Detects High Levels of Antibiotic Resistance.</title>
        <authorList>
            <person name="Abrams M."/>
            <person name="Caldwell A."/>
            <person name="Vandaei E."/>
            <person name="Lee W."/>
            <person name="Perrott J."/>
            <person name="Khan S.Y."/>
            <person name="Ta J."/>
            <person name="Romero D."/>
            <person name="Nguyen V."/>
            <person name="Pourmand N."/>
            <person name="Ouverney C.C."/>
        </authorList>
    </citation>
    <scope>NUCLEOTIDE SEQUENCE</scope>
</reference>
<name>L7W049_9BACT</name>
<accession>L7W049</accession>
<dbReference type="SUPFAM" id="SSF52058">
    <property type="entry name" value="L domain-like"/>
    <property type="match status" value="1"/>
</dbReference>
<dbReference type="InterPro" id="IPR032675">
    <property type="entry name" value="LRR_dom_sf"/>
</dbReference>
<dbReference type="InterPro" id="IPR053139">
    <property type="entry name" value="Surface_bspA-like"/>
</dbReference>
<dbReference type="PANTHER" id="PTHR45661">
    <property type="entry name" value="SURFACE ANTIGEN"/>
    <property type="match status" value="1"/>
</dbReference>
<dbReference type="EMBL" id="JX649911">
    <property type="protein sequence ID" value="AGC72773.1"/>
    <property type="molecule type" value="Genomic_DNA"/>
</dbReference>
<evidence type="ECO:0000313" key="1">
    <source>
        <dbReference type="EMBL" id="AGC72773.1"/>
    </source>
</evidence>
<dbReference type="AlphaFoldDB" id="L7W049"/>
<protein>
    <recommendedName>
        <fullName evidence="2">BspA family leucine-rich repeat surface protein</fullName>
    </recommendedName>
</protein>
<dbReference type="Gene3D" id="3.80.10.10">
    <property type="entry name" value="Ribonuclease Inhibitor"/>
    <property type="match status" value="1"/>
</dbReference>
<dbReference type="PANTHER" id="PTHR45661:SF3">
    <property type="entry name" value="IG-LIKE DOMAIN-CONTAINING PROTEIN"/>
    <property type="match status" value="1"/>
</dbReference>
<dbReference type="InterPro" id="IPR026906">
    <property type="entry name" value="LRR_5"/>
</dbReference>
<dbReference type="Pfam" id="PF13306">
    <property type="entry name" value="LRR_5"/>
    <property type="match status" value="1"/>
</dbReference>